<feature type="domain" description="Methyltransferase" evidence="2">
    <location>
        <begin position="92"/>
        <end position="198"/>
    </location>
</feature>
<dbReference type="InterPro" id="IPR050447">
    <property type="entry name" value="Erg6_SMT_methyltransf"/>
</dbReference>
<gene>
    <name evidence="3" type="ORF">B0T24DRAFT_618754</name>
</gene>
<organism evidence="3 4">
    <name type="scientific">Lasiosphaeria ovina</name>
    <dbReference type="NCBI Taxonomy" id="92902"/>
    <lineage>
        <taxon>Eukaryota</taxon>
        <taxon>Fungi</taxon>
        <taxon>Dikarya</taxon>
        <taxon>Ascomycota</taxon>
        <taxon>Pezizomycotina</taxon>
        <taxon>Sordariomycetes</taxon>
        <taxon>Sordariomycetidae</taxon>
        <taxon>Sordariales</taxon>
        <taxon>Lasiosphaeriaceae</taxon>
        <taxon>Lasiosphaeria</taxon>
    </lineage>
</organism>
<name>A0AAE0KI98_9PEZI</name>
<evidence type="ECO:0000313" key="3">
    <source>
        <dbReference type="EMBL" id="KAK3376471.1"/>
    </source>
</evidence>
<dbReference type="GO" id="GO:0008168">
    <property type="term" value="F:methyltransferase activity"/>
    <property type="evidence" value="ECO:0007669"/>
    <property type="project" value="UniProtKB-KW"/>
</dbReference>
<reference evidence="3" key="2">
    <citation type="submission" date="2023-06" db="EMBL/GenBank/DDBJ databases">
        <authorList>
            <consortium name="Lawrence Berkeley National Laboratory"/>
            <person name="Haridas S."/>
            <person name="Hensen N."/>
            <person name="Bonometti L."/>
            <person name="Westerberg I."/>
            <person name="Brannstrom I.O."/>
            <person name="Guillou S."/>
            <person name="Cros-Aarteil S."/>
            <person name="Calhoun S."/>
            <person name="Kuo A."/>
            <person name="Mondo S."/>
            <person name="Pangilinan J."/>
            <person name="Riley R."/>
            <person name="Labutti K."/>
            <person name="Andreopoulos B."/>
            <person name="Lipzen A."/>
            <person name="Chen C."/>
            <person name="Yanf M."/>
            <person name="Daum C."/>
            <person name="Ng V."/>
            <person name="Clum A."/>
            <person name="Steindorff A."/>
            <person name="Ohm R."/>
            <person name="Martin F."/>
            <person name="Silar P."/>
            <person name="Natvig D."/>
            <person name="Lalanne C."/>
            <person name="Gautier V."/>
            <person name="Ament-Velasquez S.L."/>
            <person name="Kruys A."/>
            <person name="Hutchinson M.I."/>
            <person name="Powell A.J."/>
            <person name="Barry K."/>
            <person name="Miller A.N."/>
            <person name="Grigoriev I.V."/>
            <person name="Debuchy R."/>
            <person name="Gladieux P."/>
            <person name="Thoren M.H."/>
            <person name="Johannesson H."/>
        </authorList>
    </citation>
    <scope>NUCLEOTIDE SEQUENCE</scope>
    <source>
        <strain evidence="3">CBS 958.72</strain>
    </source>
</reference>
<feature type="region of interest" description="Disordered" evidence="1">
    <location>
        <begin position="55"/>
        <end position="84"/>
    </location>
</feature>
<keyword evidence="3" id="KW-0808">Transferase</keyword>
<dbReference type="PANTHER" id="PTHR44068:SF11">
    <property type="entry name" value="GERANYL DIPHOSPHATE 2-C-METHYLTRANSFERASE"/>
    <property type="match status" value="1"/>
</dbReference>
<dbReference type="CDD" id="cd02440">
    <property type="entry name" value="AdoMet_MTases"/>
    <property type="match status" value="1"/>
</dbReference>
<keyword evidence="4" id="KW-1185">Reference proteome</keyword>
<evidence type="ECO:0000313" key="4">
    <source>
        <dbReference type="Proteomes" id="UP001287356"/>
    </source>
</evidence>
<dbReference type="SUPFAM" id="SSF53335">
    <property type="entry name" value="S-adenosyl-L-methionine-dependent methyltransferases"/>
    <property type="match status" value="1"/>
</dbReference>
<sequence length="276" mass="29430">MELPTPETSVPENIKERLAASYDAIAASYNAWTAQHSGLRLHYVDKLLQLLPPLPSPVNDSAPSGRSGSGGSGSGDPTAASDSAPVPMTHLVELGCGAGVPVTRALLEFPDTPAGRGRRVHVTANDLSATQVALGREGVRPRAGSHDQIEWVAGDMMDLSFAAGSLDAVVALYSVIHLPREEQGVLLERVARWLKPGGIVLANFSVEDTPGEVMDRWLGEEKGWMFWSGFGVDKTLEVVTRKAGLEVVLSEVSKNEDGVDAEFLWVIARAPESPDS</sequence>
<accession>A0AAE0KI98</accession>
<dbReference type="InterPro" id="IPR029063">
    <property type="entry name" value="SAM-dependent_MTases_sf"/>
</dbReference>
<protein>
    <submittedName>
        <fullName evidence="3">Methyltransferase</fullName>
    </submittedName>
</protein>
<dbReference type="Gene3D" id="3.40.50.150">
    <property type="entry name" value="Vaccinia Virus protein VP39"/>
    <property type="match status" value="1"/>
</dbReference>
<reference evidence="3" key="1">
    <citation type="journal article" date="2023" name="Mol. Phylogenet. Evol.">
        <title>Genome-scale phylogeny and comparative genomics of the fungal order Sordariales.</title>
        <authorList>
            <person name="Hensen N."/>
            <person name="Bonometti L."/>
            <person name="Westerberg I."/>
            <person name="Brannstrom I.O."/>
            <person name="Guillou S."/>
            <person name="Cros-Aarteil S."/>
            <person name="Calhoun S."/>
            <person name="Haridas S."/>
            <person name="Kuo A."/>
            <person name="Mondo S."/>
            <person name="Pangilinan J."/>
            <person name="Riley R."/>
            <person name="LaButti K."/>
            <person name="Andreopoulos B."/>
            <person name="Lipzen A."/>
            <person name="Chen C."/>
            <person name="Yan M."/>
            <person name="Daum C."/>
            <person name="Ng V."/>
            <person name="Clum A."/>
            <person name="Steindorff A."/>
            <person name="Ohm R.A."/>
            <person name="Martin F."/>
            <person name="Silar P."/>
            <person name="Natvig D.O."/>
            <person name="Lalanne C."/>
            <person name="Gautier V."/>
            <person name="Ament-Velasquez S.L."/>
            <person name="Kruys A."/>
            <person name="Hutchinson M.I."/>
            <person name="Powell A.J."/>
            <person name="Barry K."/>
            <person name="Miller A.N."/>
            <person name="Grigoriev I.V."/>
            <person name="Debuchy R."/>
            <person name="Gladieux P."/>
            <person name="Hiltunen Thoren M."/>
            <person name="Johannesson H."/>
        </authorList>
    </citation>
    <scope>NUCLEOTIDE SEQUENCE</scope>
    <source>
        <strain evidence="3">CBS 958.72</strain>
    </source>
</reference>
<proteinExistence type="predicted"/>
<dbReference type="PANTHER" id="PTHR44068">
    <property type="entry name" value="ZGC:194242"/>
    <property type="match status" value="1"/>
</dbReference>
<dbReference type="EMBL" id="JAULSN010000003">
    <property type="protein sequence ID" value="KAK3376471.1"/>
    <property type="molecule type" value="Genomic_DNA"/>
</dbReference>
<evidence type="ECO:0000259" key="2">
    <source>
        <dbReference type="Pfam" id="PF13649"/>
    </source>
</evidence>
<dbReference type="GO" id="GO:0032259">
    <property type="term" value="P:methylation"/>
    <property type="evidence" value="ECO:0007669"/>
    <property type="project" value="UniProtKB-KW"/>
</dbReference>
<evidence type="ECO:0000256" key="1">
    <source>
        <dbReference type="SAM" id="MobiDB-lite"/>
    </source>
</evidence>
<dbReference type="InterPro" id="IPR041698">
    <property type="entry name" value="Methyltransf_25"/>
</dbReference>
<dbReference type="Pfam" id="PF13649">
    <property type="entry name" value="Methyltransf_25"/>
    <property type="match status" value="1"/>
</dbReference>
<dbReference type="AlphaFoldDB" id="A0AAE0KI98"/>
<dbReference type="Proteomes" id="UP001287356">
    <property type="component" value="Unassembled WGS sequence"/>
</dbReference>
<keyword evidence="3" id="KW-0489">Methyltransferase</keyword>
<comment type="caution">
    <text evidence="3">The sequence shown here is derived from an EMBL/GenBank/DDBJ whole genome shotgun (WGS) entry which is preliminary data.</text>
</comment>
<feature type="compositionally biased region" description="Low complexity" evidence="1">
    <location>
        <begin position="75"/>
        <end position="84"/>
    </location>
</feature>